<dbReference type="Proteomes" id="UP000078542">
    <property type="component" value="Unassembled WGS sequence"/>
</dbReference>
<gene>
    <name evidence="4" type="ORF">ALC62_15292</name>
</gene>
<sequence length="116" mass="13526">MSLNRPILSTEAEIDFNKKLSSVRMMVERSIGLLKGRWRCLLDKLPMTRTDFIPRYIIGCCVLHNLCLLRNDEIDVPILVENHNMLQELLPLDVNVNDRNEGIVKRENLTRLLNQL</sequence>
<evidence type="ECO:0000313" key="5">
    <source>
        <dbReference type="Proteomes" id="UP000078542"/>
    </source>
</evidence>
<evidence type="ECO:0000313" key="4">
    <source>
        <dbReference type="EMBL" id="KYM94119.1"/>
    </source>
</evidence>
<dbReference type="EMBL" id="KQ978411">
    <property type="protein sequence ID" value="KYM94119.1"/>
    <property type="molecule type" value="Genomic_DNA"/>
</dbReference>
<protein>
    <recommendedName>
        <fullName evidence="3">DDE Tnp4 domain-containing protein</fullName>
    </recommendedName>
</protein>
<accession>A0A151I7E3</accession>
<comment type="cofactor">
    <cofactor evidence="1">
        <name>a divalent metal cation</name>
        <dbReference type="ChEBI" id="CHEBI:60240"/>
    </cofactor>
</comment>
<dbReference type="STRING" id="456900.A0A151I7E3"/>
<dbReference type="GO" id="GO:0046872">
    <property type="term" value="F:metal ion binding"/>
    <property type="evidence" value="ECO:0007669"/>
    <property type="project" value="UniProtKB-KW"/>
</dbReference>
<keyword evidence="2" id="KW-0479">Metal-binding</keyword>
<proteinExistence type="predicted"/>
<organism evidence="4 5">
    <name type="scientific">Cyphomyrmex costatus</name>
    <dbReference type="NCBI Taxonomy" id="456900"/>
    <lineage>
        <taxon>Eukaryota</taxon>
        <taxon>Metazoa</taxon>
        <taxon>Ecdysozoa</taxon>
        <taxon>Arthropoda</taxon>
        <taxon>Hexapoda</taxon>
        <taxon>Insecta</taxon>
        <taxon>Pterygota</taxon>
        <taxon>Neoptera</taxon>
        <taxon>Endopterygota</taxon>
        <taxon>Hymenoptera</taxon>
        <taxon>Apocrita</taxon>
        <taxon>Aculeata</taxon>
        <taxon>Formicoidea</taxon>
        <taxon>Formicidae</taxon>
        <taxon>Myrmicinae</taxon>
        <taxon>Cyphomyrmex</taxon>
    </lineage>
</organism>
<dbReference type="InterPro" id="IPR027806">
    <property type="entry name" value="HARBI1_dom"/>
</dbReference>
<name>A0A151I7E3_9HYME</name>
<evidence type="ECO:0000259" key="3">
    <source>
        <dbReference type="Pfam" id="PF13359"/>
    </source>
</evidence>
<evidence type="ECO:0000256" key="2">
    <source>
        <dbReference type="ARBA" id="ARBA00022723"/>
    </source>
</evidence>
<dbReference type="Pfam" id="PF13359">
    <property type="entry name" value="DDE_Tnp_4"/>
    <property type="match status" value="1"/>
</dbReference>
<evidence type="ECO:0000256" key="1">
    <source>
        <dbReference type="ARBA" id="ARBA00001968"/>
    </source>
</evidence>
<keyword evidence="5" id="KW-1185">Reference proteome</keyword>
<reference evidence="4 5" key="1">
    <citation type="submission" date="2016-03" db="EMBL/GenBank/DDBJ databases">
        <title>Cyphomyrmex costatus WGS genome.</title>
        <authorList>
            <person name="Nygaard S."/>
            <person name="Hu H."/>
            <person name="Boomsma J."/>
            <person name="Zhang G."/>
        </authorList>
    </citation>
    <scope>NUCLEOTIDE SEQUENCE [LARGE SCALE GENOMIC DNA]</scope>
    <source>
        <strain evidence="4">MS0001</strain>
        <tissue evidence="4">Whole body</tissue>
    </source>
</reference>
<feature type="domain" description="DDE Tnp4" evidence="3">
    <location>
        <begin position="10"/>
        <end position="65"/>
    </location>
</feature>
<dbReference type="AlphaFoldDB" id="A0A151I7E3"/>